<dbReference type="Proteomes" id="UP000717328">
    <property type="component" value="Unassembled WGS sequence"/>
</dbReference>
<organism evidence="2 3">
    <name type="scientific">Sphagnurus paluster</name>
    <dbReference type="NCBI Taxonomy" id="117069"/>
    <lineage>
        <taxon>Eukaryota</taxon>
        <taxon>Fungi</taxon>
        <taxon>Dikarya</taxon>
        <taxon>Basidiomycota</taxon>
        <taxon>Agaricomycotina</taxon>
        <taxon>Agaricomycetes</taxon>
        <taxon>Agaricomycetidae</taxon>
        <taxon>Agaricales</taxon>
        <taxon>Tricholomatineae</taxon>
        <taxon>Lyophyllaceae</taxon>
        <taxon>Sphagnurus</taxon>
    </lineage>
</organism>
<evidence type="ECO:0000313" key="3">
    <source>
        <dbReference type="Proteomes" id="UP000717328"/>
    </source>
</evidence>
<dbReference type="OrthoDB" id="2537769at2759"/>
<proteinExistence type="predicted"/>
<feature type="compositionally biased region" description="Basic residues" evidence="1">
    <location>
        <begin position="136"/>
        <end position="166"/>
    </location>
</feature>
<dbReference type="EMBL" id="JABCKI010006015">
    <property type="protein sequence ID" value="KAG5635843.1"/>
    <property type="molecule type" value="Genomic_DNA"/>
</dbReference>
<keyword evidence="3" id="KW-1185">Reference proteome</keyword>
<dbReference type="InterPro" id="IPR012808">
    <property type="entry name" value="CHP02453"/>
</dbReference>
<reference evidence="2" key="1">
    <citation type="submission" date="2021-02" db="EMBL/GenBank/DDBJ databases">
        <authorList>
            <person name="Nieuwenhuis M."/>
            <person name="Van De Peppel L.J.J."/>
        </authorList>
    </citation>
    <scope>NUCLEOTIDE SEQUENCE</scope>
    <source>
        <strain evidence="2">D49</strain>
    </source>
</reference>
<feature type="compositionally biased region" description="Acidic residues" evidence="1">
    <location>
        <begin position="108"/>
        <end position="132"/>
    </location>
</feature>
<evidence type="ECO:0000313" key="2">
    <source>
        <dbReference type="EMBL" id="KAG5635843.1"/>
    </source>
</evidence>
<comment type="caution">
    <text evidence="2">The sequence shown here is derived from an EMBL/GenBank/DDBJ whole genome shotgun (WGS) entry which is preliminary data.</text>
</comment>
<evidence type="ECO:0000256" key="1">
    <source>
        <dbReference type="SAM" id="MobiDB-lite"/>
    </source>
</evidence>
<sequence length="480" mass="52296">MASSKSRTPRPSSRTKTKDATTAVTGGKTPRKRAAPSSGGGSGSGKTRKIQEAGDAGARRRRGKGTPAAPDADTDADADLELDVGEDDDADDGDDADYGADEARKDAQEDDDDEEEVQREYDSDALDDDDIETGQKRKRGGAASPKKRAKKSTSVKPSSRKKPRTKHAAEEEADFELADGQEIVGRVVQAPKTGQGAFLSKDLFSMCRDAVFDSPAGPDIPEHVRLLDEAPRPEMQRSGVMINVTVEPVFRQAETEWKAFVEAFTDVLTEVDTQVPPLPPKDLIHRIYRDVRFSNDKTPYKRNFSASFSRSGRKGVFAGLKPGGESLIAAGSWCPGRTELANIRSPFLNSTNIQNSSARLRRVIAAPAFVQRFGEPCPAKDGSRQNIFGMEDELKVAPKGVDKSHPDIDLLKCRSFAVVHKFTDEEVLAEDFKENLVALVRVMRPFVHCLNDMMTVGGGENHESDEEEEEANDDAEGGGE</sequence>
<dbReference type="NCBIfam" id="TIGR02453">
    <property type="entry name" value="TIGR02453 family protein"/>
    <property type="match status" value="1"/>
</dbReference>
<reference evidence="2" key="2">
    <citation type="submission" date="2021-10" db="EMBL/GenBank/DDBJ databases">
        <title>Phylogenomics reveals ancestral predisposition of the termite-cultivated fungus Termitomyces towards a domesticated lifestyle.</title>
        <authorList>
            <person name="Auxier B."/>
            <person name="Grum-Grzhimaylo A."/>
            <person name="Cardenas M.E."/>
            <person name="Lodge J.D."/>
            <person name="Laessoe T."/>
            <person name="Pedersen O."/>
            <person name="Smith M.E."/>
            <person name="Kuyper T.W."/>
            <person name="Franco-Molano E.A."/>
            <person name="Baroni T.J."/>
            <person name="Aanen D.K."/>
        </authorList>
    </citation>
    <scope>NUCLEOTIDE SEQUENCE</scope>
    <source>
        <strain evidence="2">D49</strain>
    </source>
</reference>
<feature type="region of interest" description="Disordered" evidence="1">
    <location>
        <begin position="1"/>
        <end position="174"/>
    </location>
</feature>
<dbReference type="PANTHER" id="PTHR36452">
    <property type="entry name" value="CHROMOSOME 12, WHOLE GENOME SHOTGUN SEQUENCE"/>
    <property type="match status" value="1"/>
</dbReference>
<feature type="compositionally biased region" description="Acidic residues" evidence="1">
    <location>
        <begin position="463"/>
        <end position="480"/>
    </location>
</feature>
<protein>
    <submittedName>
        <fullName evidence="2">Uncharacterized protein</fullName>
    </submittedName>
</protein>
<feature type="compositionally biased region" description="Acidic residues" evidence="1">
    <location>
        <begin position="72"/>
        <end position="100"/>
    </location>
</feature>
<accession>A0A9P7FPM9</accession>
<dbReference type="AlphaFoldDB" id="A0A9P7FPM9"/>
<dbReference type="PANTHER" id="PTHR36452:SF1">
    <property type="entry name" value="DUF2461 DOMAIN-CONTAINING PROTEIN"/>
    <property type="match status" value="1"/>
</dbReference>
<gene>
    <name evidence="2" type="ORF">H0H81_009961</name>
</gene>
<dbReference type="Pfam" id="PF09365">
    <property type="entry name" value="DUF2461"/>
    <property type="match status" value="1"/>
</dbReference>
<feature type="region of interest" description="Disordered" evidence="1">
    <location>
        <begin position="457"/>
        <end position="480"/>
    </location>
</feature>
<feature type="compositionally biased region" description="Low complexity" evidence="1">
    <location>
        <begin position="1"/>
        <end position="14"/>
    </location>
</feature>
<name>A0A9P7FPM9_9AGAR</name>